<dbReference type="PANTHER" id="PTHR13117">
    <property type="entry name" value="ENDOPLASMIC RETICULUM MULTISPAN TRANSMEMBRANE PROTEIN-RELATED"/>
    <property type="match status" value="1"/>
</dbReference>
<dbReference type="EMBL" id="UYRU01052145">
    <property type="protein sequence ID" value="VDN11737.1"/>
    <property type="molecule type" value="Genomic_DNA"/>
</dbReference>
<dbReference type="Proteomes" id="UP000281553">
    <property type="component" value="Unassembled WGS sequence"/>
</dbReference>
<evidence type="ECO:0000256" key="2">
    <source>
        <dbReference type="ARBA" id="ARBA00004922"/>
    </source>
</evidence>
<comment type="subcellular location">
    <subcellularLocation>
        <location evidence="1 9">Endoplasmic reticulum membrane</location>
        <topology evidence="1 9">Multi-pass membrane protein</topology>
    </subcellularLocation>
</comment>
<evidence type="ECO:0000313" key="10">
    <source>
        <dbReference type="EMBL" id="VDN11737.1"/>
    </source>
</evidence>
<dbReference type="InterPro" id="IPR007594">
    <property type="entry name" value="RFT1"/>
</dbReference>
<keyword evidence="7 9" id="KW-0472">Membrane</keyword>
<evidence type="ECO:0000256" key="6">
    <source>
        <dbReference type="ARBA" id="ARBA00022989"/>
    </source>
</evidence>
<dbReference type="AlphaFoldDB" id="A0A3P7LIL1"/>
<dbReference type="GO" id="GO:0005789">
    <property type="term" value="C:endoplasmic reticulum membrane"/>
    <property type="evidence" value="ECO:0007669"/>
    <property type="project" value="UniProtKB-SubCell"/>
</dbReference>
<keyword evidence="5" id="KW-0256">Endoplasmic reticulum</keyword>
<organism evidence="10 11">
    <name type="scientific">Dibothriocephalus latus</name>
    <name type="common">Fish tapeworm</name>
    <name type="synonym">Diphyllobothrium latum</name>
    <dbReference type="NCBI Taxonomy" id="60516"/>
    <lineage>
        <taxon>Eukaryota</taxon>
        <taxon>Metazoa</taxon>
        <taxon>Spiralia</taxon>
        <taxon>Lophotrochozoa</taxon>
        <taxon>Platyhelminthes</taxon>
        <taxon>Cestoda</taxon>
        <taxon>Eucestoda</taxon>
        <taxon>Diphyllobothriidea</taxon>
        <taxon>Diphyllobothriidae</taxon>
        <taxon>Dibothriocephalus</taxon>
    </lineage>
</organism>
<evidence type="ECO:0000256" key="4">
    <source>
        <dbReference type="ARBA" id="ARBA00022692"/>
    </source>
</evidence>
<sequence>MGSPAIMLPQMSCAYLVIQALVSSPSPVPNTGASQAAQTTAGSARRNLFSSSIALAQYSFTLQLLLRVITFALNGLAFRHLDAGVLGIINFRLGLYYSTLVFAARESFRRACLSRGGELLSQQSFGDGPSLRSDRQRLWYGLLNVMWLTVPAGFLMIFVLLPVWLFVWPSPTLDKTVLAIDPTALARQYTVSALVYSLSALFELATEPLCRIALEAIANIARAVGIVVSVVYLPKTYGLYLLACPQILHGITLLVGYVLFFAWALSQRRRDSVFGVLPIASPSDLLPNLSEASFDQPCLRLSWGFFRQGILKQFLTEGERYLISAFHLLSFSDQVDISLPLLWVVQRCTPQAGCIKLIRTAAATVNLCQVRERAFLRVVSLTIPSPFAEHAALALVSPCCAAFSFEMTLKSLCAVALSYSYR</sequence>
<keyword evidence="11" id="KW-1185">Reference proteome</keyword>
<feature type="transmembrane region" description="Helical" evidence="9">
    <location>
        <begin position="239"/>
        <end position="265"/>
    </location>
</feature>
<keyword evidence="6 9" id="KW-1133">Transmembrane helix</keyword>
<accession>A0A3P7LIL1</accession>
<evidence type="ECO:0000256" key="1">
    <source>
        <dbReference type="ARBA" id="ARBA00004477"/>
    </source>
</evidence>
<evidence type="ECO:0000256" key="3">
    <source>
        <dbReference type="ARBA" id="ARBA00010288"/>
    </source>
</evidence>
<comment type="function">
    <text evidence="8 9">Intramembrane glycolipid transporter that operates in the biosynthetic pathway of dolichol-linked oligosaccharides, the glycan precursors employed in protein asparagine (N)-glycosylation. The sequential addition of sugars to dolichol pyrophosphate produces dolichol-linked oligosaccharides containing fourteen sugars, including two GlcNAcs, nine mannoses and three glucoses. Once assembled, the oligosaccharide is transferred from the lipid to nascent proteins by oligosaccharyltransferases. The assembly of dolichol-linked oligosaccharides begins on the cytosolic side of the endoplasmic reticulum membrane and finishes in its lumen. RFT1 could mediate the translocation of the cytosolically oriented intermediate DolPP-GlcNAc2Man5, produced by ALG11, into the ER lumen where dolichol-linked oligosaccharides assembly continues. However, the intramembrane lipid transporter activity could not be confirmed in vitro.</text>
</comment>
<feature type="transmembrane region" description="Helical" evidence="9">
    <location>
        <begin position="138"/>
        <end position="166"/>
    </location>
</feature>
<dbReference type="GO" id="GO:0006488">
    <property type="term" value="P:dolichol-linked oligosaccharide biosynthetic process"/>
    <property type="evidence" value="ECO:0007669"/>
    <property type="project" value="InterPro"/>
</dbReference>
<comment type="similarity">
    <text evidence="3 9">Belongs to the RFT1 family.</text>
</comment>
<dbReference type="GO" id="GO:0034203">
    <property type="term" value="P:glycolipid translocation"/>
    <property type="evidence" value="ECO:0007669"/>
    <property type="project" value="TreeGrafter"/>
</dbReference>
<comment type="pathway">
    <text evidence="2">Protein modification; protein glycosylation.</text>
</comment>
<dbReference type="OrthoDB" id="9979195at2759"/>
<evidence type="ECO:0000256" key="7">
    <source>
        <dbReference type="ARBA" id="ARBA00023136"/>
    </source>
</evidence>
<dbReference type="Pfam" id="PF04506">
    <property type="entry name" value="Rft-1"/>
    <property type="match status" value="1"/>
</dbReference>
<proteinExistence type="inferred from homology"/>
<evidence type="ECO:0000313" key="11">
    <source>
        <dbReference type="Proteomes" id="UP000281553"/>
    </source>
</evidence>
<protein>
    <recommendedName>
        <fullName evidence="9">Protein RFT1 homolog</fullName>
    </recommendedName>
</protein>
<evidence type="ECO:0000256" key="9">
    <source>
        <dbReference type="RuleBase" id="RU365067"/>
    </source>
</evidence>
<keyword evidence="4 9" id="KW-0812">Transmembrane</keyword>
<comment type="caution">
    <text evidence="9">Lacks conserved residue(s) required for the propagation of feature annotation.</text>
</comment>
<name>A0A3P7LIL1_DIBLA</name>
<evidence type="ECO:0000256" key="8">
    <source>
        <dbReference type="ARBA" id="ARBA00045912"/>
    </source>
</evidence>
<dbReference type="PANTHER" id="PTHR13117:SF5">
    <property type="entry name" value="PROTEIN RFT1 HOMOLOG"/>
    <property type="match status" value="1"/>
</dbReference>
<reference evidence="10 11" key="1">
    <citation type="submission" date="2018-11" db="EMBL/GenBank/DDBJ databases">
        <authorList>
            <consortium name="Pathogen Informatics"/>
        </authorList>
    </citation>
    <scope>NUCLEOTIDE SEQUENCE [LARGE SCALE GENOMIC DNA]</scope>
</reference>
<feature type="transmembrane region" description="Helical" evidence="9">
    <location>
        <begin position="212"/>
        <end position="233"/>
    </location>
</feature>
<evidence type="ECO:0000256" key="5">
    <source>
        <dbReference type="ARBA" id="ARBA00022824"/>
    </source>
</evidence>
<gene>
    <name evidence="10" type="ORF">DILT_LOCUS7568</name>
</gene>
<feature type="transmembrane region" description="Helical" evidence="9">
    <location>
        <begin position="186"/>
        <end position="205"/>
    </location>
</feature>